<name>A0A8G1VJ54_9EURO</name>
<feature type="non-terminal residue" evidence="1">
    <location>
        <position position="1"/>
    </location>
</feature>
<dbReference type="Proteomes" id="UP000249526">
    <property type="component" value="Unassembled WGS sequence"/>
</dbReference>
<protein>
    <submittedName>
        <fullName evidence="1">Uncharacterized protein</fullName>
    </submittedName>
</protein>
<accession>A0A8G1VJ54</accession>
<dbReference type="RefSeq" id="XP_025512272.1">
    <property type="nucleotide sequence ID" value="XM_025656324.1"/>
</dbReference>
<dbReference type="AlphaFoldDB" id="A0A8G1VJ54"/>
<proteinExistence type="predicted"/>
<reference evidence="1 2" key="1">
    <citation type="submission" date="2018-02" db="EMBL/GenBank/DDBJ databases">
        <title>The genomes of Aspergillus section Nigri reveals drivers in fungal speciation.</title>
        <authorList>
            <consortium name="DOE Joint Genome Institute"/>
            <person name="Vesth T.C."/>
            <person name="Nybo J."/>
            <person name="Theobald S."/>
            <person name="Brandl J."/>
            <person name="Frisvad J.C."/>
            <person name="Nielsen K.F."/>
            <person name="Lyhne E.K."/>
            <person name="Kogle M.E."/>
            <person name="Kuo A."/>
            <person name="Riley R."/>
            <person name="Clum A."/>
            <person name="Nolan M."/>
            <person name="Lipzen A."/>
            <person name="Salamov A."/>
            <person name="Henrissat B."/>
            <person name="Wiebenga A."/>
            <person name="De vries R.P."/>
            <person name="Grigoriev I.V."/>
            <person name="Mortensen U.H."/>
            <person name="Andersen M.R."/>
            <person name="Baker S.E."/>
        </authorList>
    </citation>
    <scope>NUCLEOTIDE SEQUENCE [LARGE SCALE GENOMIC DNA]</scope>
    <source>
        <strain evidence="1 2">CBS 112811</strain>
    </source>
</reference>
<organism evidence="1 2">
    <name type="scientific">Aspergillus piperis CBS 112811</name>
    <dbReference type="NCBI Taxonomy" id="1448313"/>
    <lineage>
        <taxon>Eukaryota</taxon>
        <taxon>Fungi</taxon>
        <taxon>Dikarya</taxon>
        <taxon>Ascomycota</taxon>
        <taxon>Pezizomycotina</taxon>
        <taxon>Eurotiomycetes</taxon>
        <taxon>Eurotiomycetidae</taxon>
        <taxon>Eurotiales</taxon>
        <taxon>Aspergillaceae</taxon>
        <taxon>Aspergillus</taxon>
        <taxon>Aspergillus subgen. Circumdati</taxon>
    </lineage>
</organism>
<dbReference type="GeneID" id="37159726"/>
<evidence type="ECO:0000313" key="2">
    <source>
        <dbReference type="Proteomes" id="UP000249526"/>
    </source>
</evidence>
<keyword evidence="2" id="KW-1185">Reference proteome</keyword>
<dbReference type="EMBL" id="KZ825072">
    <property type="protein sequence ID" value="RAH54350.1"/>
    <property type="molecule type" value="Genomic_DNA"/>
</dbReference>
<gene>
    <name evidence="1" type="ORF">BO85DRAFT_379066</name>
</gene>
<evidence type="ECO:0000313" key="1">
    <source>
        <dbReference type="EMBL" id="RAH54350.1"/>
    </source>
</evidence>
<sequence length="133" mass="14655">WPPSSAQRSIQGILRGFDLPWSYGDCHRTTFQLNPSGLLPDNVEPFSLPKPYSMKVLHVKYAPSEDKLYIPTEGAIRQSLVWAPTFVDRTQAAVVEARLGQGSIYYCGDTNGEDGSNQLTLSLCGFKGECAPM</sequence>